<evidence type="ECO:0000256" key="1">
    <source>
        <dbReference type="ARBA" id="ARBA00022801"/>
    </source>
</evidence>
<dbReference type="CDD" id="cd04692">
    <property type="entry name" value="NUDIX_Hydrolase"/>
    <property type="match status" value="1"/>
</dbReference>
<name>A0ABW5MUM1_9FLAO</name>
<dbReference type="Gene3D" id="3.90.79.10">
    <property type="entry name" value="Nucleoside Triphosphate Pyrophosphohydrolase"/>
    <property type="match status" value="1"/>
</dbReference>
<dbReference type="SUPFAM" id="SSF55811">
    <property type="entry name" value="Nudix"/>
    <property type="match status" value="1"/>
</dbReference>
<dbReference type="Proteomes" id="UP001597526">
    <property type="component" value="Unassembled WGS sequence"/>
</dbReference>
<organism evidence="3 4">
    <name type="scientific">Croceitalea marina</name>
    <dbReference type="NCBI Taxonomy" id="1775166"/>
    <lineage>
        <taxon>Bacteria</taxon>
        <taxon>Pseudomonadati</taxon>
        <taxon>Bacteroidota</taxon>
        <taxon>Flavobacteriia</taxon>
        <taxon>Flavobacteriales</taxon>
        <taxon>Flavobacteriaceae</taxon>
        <taxon>Croceitalea</taxon>
    </lineage>
</organism>
<dbReference type="EMBL" id="JBHULB010000008">
    <property type="protein sequence ID" value="MFD2586870.1"/>
    <property type="molecule type" value="Genomic_DNA"/>
</dbReference>
<dbReference type="Pfam" id="PF00293">
    <property type="entry name" value="NUDIX"/>
    <property type="match status" value="1"/>
</dbReference>
<dbReference type="InterPro" id="IPR015797">
    <property type="entry name" value="NUDIX_hydrolase-like_dom_sf"/>
</dbReference>
<accession>A0ABW5MUM1</accession>
<keyword evidence="1" id="KW-0378">Hydrolase</keyword>
<protein>
    <submittedName>
        <fullName evidence="3">NUDIX domain-containing protein</fullName>
    </submittedName>
</protein>
<reference evidence="4" key="1">
    <citation type="journal article" date="2019" name="Int. J. Syst. Evol. Microbiol.">
        <title>The Global Catalogue of Microorganisms (GCM) 10K type strain sequencing project: providing services to taxonomists for standard genome sequencing and annotation.</title>
        <authorList>
            <consortium name="The Broad Institute Genomics Platform"/>
            <consortium name="The Broad Institute Genome Sequencing Center for Infectious Disease"/>
            <person name="Wu L."/>
            <person name="Ma J."/>
        </authorList>
    </citation>
    <scope>NUCLEOTIDE SEQUENCE [LARGE SCALE GENOMIC DNA]</scope>
    <source>
        <strain evidence="4">KCTC 52368</strain>
    </source>
</reference>
<comment type="caution">
    <text evidence="3">The sequence shown here is derived from an EMBL/GenBank/DDBJ whole genome shotgun (WGS) entry which is preliminary data.</text>
</comment>
<proteinExistence type="predicted"/>
<dbReference type="PROSITE" id="PS00893">
    <property type="entry name" value="NUDIX_BOX"/>
    <property type="match status" value="1"/>
</dbReference>
<dbReference type="PANTHER" id="PTHR10885:SF20">
    <property type="entry name" value="NUDIX HYDROLASE DOMAIN-CONTAINING PROTEIN"/>
    <property type="match status" value="1"/>
</dbReference>
<sequence length="179" mass="20485">MDELIDILDENGNSTGETALKSKAHIGGLFHPTIHVWFYTKDGKILLQQRGKNKETYPLKWDVSVAGHIAAGESPEIGAFREVEEEIGIQIQTDKLEKIGIRKKEKKHDNGIWDREFTHIFLYLIDENTQLTKQDSEVEALKWVSLNEFKFLVENEDGGLISSAKERHLEIIRTITSKL</sequence>
<keyword evidence="4" id="KW-1185">Reference proteome</keyword>
<evidence type="ECO:0000313" key="3">
    <source>
        <dbReference type="EMBL" id="MFD2586870.1"/>
    </source>
</evidence>
<feature type="domain" description="Nudix hydrolase" evidence="2">
    <location>
        <begin position="29"/>
        <end position="166"/>
    </location>
</feature>
<dbReference type="RefSeq" id="WP_377766427.1">
    <property type="nucleotide sequence ID" value="NZ_JBHULB010000008.1"/>
</dbReference>
<dbReference type="InterPro" id="IPR020084">
    <property type="entry name" value="NUDIX_hydrolase_CS"/>
</dbReference>
<dbReference type="InterPro" id="IPR000086">
    <property type="entry name" value="NUDIX_hydrolase_dom"/>
</dbReference>
<dbReference type="PANTHER" id="PTHR10885">
    <property type="entry name" value="ISOPENTENYL-DIPHOSPHATE DELTA-ISOMERASE"/>
    <property type="match status" value="1"/>
</dbReference>
<dbReference type="PROSITE" id="PS51462">
    <property type="entry name" value="NUDIX"/>
    <property type="match status" value="1"/>
</dbReference>
<gene>
    <name evidence="3" type="ORF">ACFSQJ_08005</name>
</gene>
<evidence type="ECO:0000259" key="2">
    <source>
        <dbReference type="PROSITE" id="PS51462"/>
    </source>
</evidence>
<evidence type="ECO:0000313" key="4">
    <source>
        <dbReference type="Proteomes" id="UP001597526"/>
    </source>
</evidence>